<dbReference type="EMBL" id="JADXDR010000083">
    <property type="protein sequence ID" value="KAI7840223.1"/>
    <property type="molecule type" value="Genomic_DNA"/>
</dbReference>
<dbReference type="CDD" id="cd00978">
    <property type="entry name" value="chitosanase_GH46"/>
    <property type="match status" value="1"/>
</dbReference>
<name>A0AAD5DPN9_9CHLO</name>
<dbReference type="GO" id="GO:0005975">
    <property type="term" value="P:carbohydrate metabolic process"/>
    <property type="evidence" value="ECO:0007669"/>
    <property type="project" value="InterPro"/>
</dbReference>
<sequence length="258" mass="28679">MYQLTSVFENANTVLQYGYAERLGDGRGITYGFCGFTTGTGDGVMVVEEYTRLQPNNTLARFLPALRSLAGKGDRFTGLTGFEAAVGQLANHKGFIDAQWAICDKEYHLPAMQWCKKIQCRHALTKAQLHDALVNHGQGLGDRFSVDYIFMDAQKAVNGTPATGVDEVVWLRAFLQARKALLASWDSTSAVSTPRITIYQKLVDIGNLNLDGPMYLDLKKRNATDANGKPVWQVTNVYYGQFLIFETPRPDTKRALIL</sequence>
<protein>
    <recommendedName>
        <fullName evidence="3">Chitosanase</fullName>
    </recommendedName>
</protein>
<dbReference type="Gene3D" id="3.30.386.10">
    <property type="entry name" value="Chitosanase, subunit A, domain 2"/>
    <property type="match status" value="1"/>
</dbReference>
<comment type="caution">
    <text evidence="1">The sequence shown here is derived from an EMBL/GenBank/DDBJ whole genome shotgun (WGS) entry which is preliminary data.</text>
</comment>
<reference evidence="1" key="1">
    <citation type="submission" date="2020-11" db="EMBL/GenBank/DDBJ databases">
        <title>Chlorella ohadii genome sequencing and assembly.</title>
        <authorList>
            <person name="Murik O."/>
            <person name="Treves H."/>
            <person name="Kedem I."/>
            <person name="Shotland Y."/>
            <person name="Kaplan A."/>
        </authorList>
    </citation>
    <scope>NUCLEOTIDE SEQUENCE</scope>
    <source>
        <strain evidence="1">1</strain>
    </source>
</reference>
<evidence type="ECO:0008006" key="3">
    <source>
        <dbReference type="Google" id="ProtNLM"/>
    </source>
</evidence>
<dbReference type="Proteomes" id="UP001205105">
    <property type="component" value="Unassembled WGS sequence"/>
</dbReference>
<dbReference type="Pfam" id="PF01374">
    <property type="entry name" value="Glyco_hydro_46"/>
    <property type="match status" value="1"/>
</dbReference>
<dbReference type="AlphaFoldDB" id="A0AAD5DPN9"/>
<keyword evidence="2" id="KW-1185">Reference proteome</keyword>
<gene>
    <name evidence="1" type="ORF">COHA_006005</name>
</gene>
<evidence type="ECO:0000313" key="2">
    <source>
        <dbReference type="Proteomes" id="UP001205105"/>
    </source>
</evidence>
<dbReference type="SUPFAM" id="SSF53955">
    <property type="entry name" value="Lysozyme-like"/>
    <property type="match status" value="1"/>
</dbReference>
<accession>A0AAD5DPN9</accession>
<dbReference type="InterPro" id="IPR023099">
    <property type="entry name" value="Glyco_hydro_46_N"/>
</dbReference>
<organism evidence="1 2">
    <name type="scientific">Chlorella ohadii</name>
    <dbReference type="NCBI Taxonomy" id="2649997"/>
    <lineage>
        <taxon>Eukaryota</taxon>
        <taxon>Viridiplantae</taxon>
        <taxon>Chlorophyta</taxon>
        <taxon>core chlorophytes</taxon>
        <taxon>Trebouxiophyceae</taxon>
        <taxon>Chlorellales</taxon>
        <taxon>Chlorellaceae</taxon>
        <taxon>Chlorella clade</taxon>
        <taxon>Chlorella</taxon>
    </lineage>
</organism>
<dbReference type="GO" id="GO:0005576">
    <property type="term" value="C:extracellular region"/>
    <property type="evidence" value="ECO:0007669"/>
    <property type="project" value="InterPro"/>
</dbReference>
<proteinExistence type="predicted"/>
<dbReference type="GO" id="GO:0016977">
    <property type="term" value="F:chitosanase activity"/>
    <property type="evidence" value="ECO:0007669"/>
    <property type="project" value="InterPro"/>
</dbReference>
<dbReference type="InterPro" id="IPR023346">
    <property type="entry name" value="Lysozyme-like_dom_sf"/>
</dbReference>
<dbReference type="InterPro" id="IPR000400">
    <property type="entry name" value="Glyco_hydro_46"/>
</dbReference>
<evidence type="ECO:0000313" key="1">
    <source>
        <dbReference type="EMBL" id="KAI7840223.1"/>
    </source>
</evidence>
<dbReference type="Gene3D" id="1.20.141.10">
    <property type="entry name" value="Chitosanase, subunit A, domain 1"/>
    <property type="match status" value="1"/>
</dbReference>